<keyword evidence="2" id="KW-1185">Reference proteome</keyword>
<dbReference type="Proteomes" id="UP001320245">
    <property type="component" value="Unassembled WGS sequence"/>
</dbReference>
<evidence type="ECO:0000313" key="1">
    <source>
        <dbReference type="EMBL" id="KAK7730569.1"/>
    </source>
</evidence>
<gene>
    <name evidence="1" type="ORF">SLS53_008959</name>
</gene>
<evidence type="ECO:0000313" key="2">
    <source>
        <dbReference type="Proteomes" id="UP001320245"/>
    </source>
</evidence>
<protein>
    <submittedName>
        <fullName evidence="1">Uncharacterized protein</fullName>
    </submittedName>
</protein>
<name>A0AAN9YCI3_9PEZI</name>
<reference evidence="1 2" key="1">
    <citation type="journal article" date="2023" name="PLoS ONE">
        <title>Cytospora paraplurivora sp. nov. isolated from orchards with fruit tree decline syndrome in Ontario, Canada.</title>
        <authorList>
            <person name="Ilyukhin E."/>
            <person name="Nguyen H.D.T."/>
            <person name="Castle A.J."/>
            <person name="Ellouze W."/>
        </authorList>
    </citation>
    <scope>NUCLEOTIDE SEQUENCE [LARGE SCALE GENOMIC DNA]</scope>
    <source>
        <strain evidence="1 2">FDS-564</strain>
    </source>
</reference>
<dbReference type="EMBL" id="JAJSPL020000061">
    <property type="protein sequence ID" value="KAK7730569.1"/>
    <property type="molecule type" value="Genomic_DNA"/>
</dbReference>
<dbReference type="AlphaFoldDB" id="A0AAN9YCI3"/>
<comment type="caution">
    <text evidence="1">The sequence shown here is derived from an EMBL/GenBank/DDBJ whole genome shotgun (WGS) entry which is preliminary data.</text>
</comment>
<organism evidence="1 2">
    <name type="scientific">Cytospora paraplurivora</name>
    <dbReference type="NCBI Taxonomy" id="2898453"/>
    <lineage>
        <taxon>Eukaryota</taxon>
        <taxon>Fungi</taxon>
        <taxon>Dikarya</taxon>
        <taxon>Ascomycota</taxon>
        <taxon>Pezizomycotina</taxon>
        <taxon>Sordariomycetes</taxon>
        <taxon>Sordariomycetidae</taxon>
        <taxon>Diaporthales</taxon>
        <taxon>Cytosporaceae</taxon>
        <taxon>Cytospora</taxon>
    </lineage>
</organism>
<accession>A0AAN9YCI3</accession>
<sequence length="177" mass="20881">MDELKAALEQELRVYCRRQDLSFVRSQFRIGCANSEEGRRNPYNSFQEVIRHRPESAKFDAADAHKGGIACRFLEMVNRLPIPEELNQEFDDIRRDLKRWIHTRKVEEMIELYCQLGGVTTQAIEARKRKVGWGDEETETMKYKLQSRRLQLVYECNGCIQAVRHAYGRRLLTESLQ</sequence>
<proteinExistence type="predicted"/>